<evidence type="ECO:0000256" key="2">
    <source>
        <dbReference type="SAM" id="Phobius"/>
    </source>
</evidence>
<feature type="region of interest" description="Disordered" evidence="1">
    <location>
        <begin position="1"/>
        <end position="21"/>
    </location>
</feature>
<accession>A0A2Z2HZ02</accession>
<feature type="transmembrane region" description="Helical" evidence="2">
    <location>
        <begin position="30"/>
        <end position="49"/>
    </location>
</feature>
<reference evidence="5" key="1">
    <citation type="submission" date="2017-02" db="EMBL/GenBank/DDBJ databases">
        <title>Natronthermophilus aegyptiacus gen. nov.,sp. nov., an aerobic, extremely halophilic alkalithermophilic archaeon isolated from the athalassohaline Wadi An Natrun, Egypt.</title>
        <authorList>
            <person name="Zhao B."/>
        </authorList>
    </citation>
    <scope>NUCLEOTIDE SEQUENCE [LARGE SCALE GENOMIC DNA]</scope>
    <source>
        <strain evidence="5">JW/NM-HA 15</strain>
    </source>
</reference>
<protein>
    <recommendedName>
        <fullName evidence="3">DUF1616 domain-containing protein</fullName>
    </recommendedName>
</protein>
<feature type="transmembrane region" description="Helical" evidence="2">
    <location>
        <begin position="55"/>
        <end position="76"/>
    </location>
</feature>
<evidence type="ECO:0000259" key="3">
    <source>
        <dbReference type="Pfam" id="PF07760"/>
    </source>
</evidence>
<keyword evidence="5" id="KW-1185">Reference proteome</keyword>
<evidence type="ECO:0000256" key="1">
    <source>
        <dbReference type="SAM" id="MobiDB-lite"/>
    </source>
</evidence>
<feature type="transmembrane region" description="Helical" evidence="2">
    <location>
        <begin position="130"/>
        <end position="148"/>
    </location>
</feature>
<gene>
    <name evidence="4" type="ORF">B1756_03680</name>
</gene>
<dbReference type="Proteomes" id="UP000250088">
    <property type="component" value="Chromosome"/>
</dbReference>
<dbReference type="OrthoDB" id="82282at2157"/>
<dbReference type="InterPro" id="IPR011674">
    <property type="entry name" value="DUF1616"/>
</dbReference>
<sequence length="345" mass="36635">MRDFLRRTVRPSAHGQTAEHEQAPRVPIDLLSATGFVLAALTLIVIVDVGSIARFAIGLPLVLLAPGYALVAILFPRSTPLEDDTRRLLGQTRAIGDWERLALSFGLSVGLLPLIGLTMAALSIPFTGPAVVGSVGVTSVGGLLVATIRRVRVPPTARYHVRLGAKIGAVRRAIFAGSPLYTAINLLLVCSLLVALSSVGFALAAPPSGESYTTLQLLTEDDDGDLVADDYPTDIEPGDPVSLTLAVENQEGEDTDYTVVVQEQWIDGSGGDATVIDRTDHDSADLHVADGETVTVDADVTPEAESGTVRMAVLLFDGDAPDTPTIDDAYRYGYVWVDIEETFDD</sequence>
<name>A0A2Z2HZ02_9EURY</name>
<dbReference type="AlphaFoldDB" id="A0A2Z2HZ02"/>
<keyword evidence="2" id="KW-1133">Transmembrane helix</keyword>
<feature type="transmembrane region" description="Helical" evidence="2">
    <location>
        <begin position="101"/>
        <end position="124"/>
    </location>
</feature>
<organism evidence="4 5">
    <name type="scientific">Natrarchaeobaculum aegyptiacum</name>
    <dbReference type="NCBI Taxonomy" id="745377"/>
    <lineage>
        <taxon>Archaea</taxon>
        <taxon>Methanobacteriati</taxon>
        <taxon>Methanobacteriota</taxon>
        <taxon>Stenosarchaea group</taxon>
        <taxon>Halobacteria</taxon>
        <taxon>Halobacteriales</taxon>
        <taxon>Natrialbaceae</taxon>
        <taxon>Natrarchaeobaculum</taxon>
    </lineage>
</organism>
<feature type="domain" description="DUF1616" evidence="3">
    <location>
        <begin position="36"/>
        <end position="338"/>
    </location>
</feature>
<keyword evidence="2" id="KW-0812">Transmembrane</keyword>
<evidence type="ECO:0000313" key="4">
    <source>
        <dbReference type="EMBL" id="ARS91665.1"/>
    </source>
</evidence>
<feature type="transmembrane region" description="Helical" evidence="2">
    <location>
        <begin position="180"/>
        <end position="205"/>
    </location>
</feature>
<dbReference type="EMBL" id="CP019893">
    <property type="protein sequence ID" value="ARS91665.1"/>
    <property type="molecule type" value="Genomic_DNA"/>
</dbReference>
<evidence type="ECO:0000313" key="5">
    <source>
        <dbReference type="Proteomes" id="UP000250088"/>
    </source>
</evidence>
<dbReference type="KEGG" id="naj:B1756_03680"/>
<dbReference type="Pfam" id="PF07760">
    <property type="entry name" value="DUF1616"/>
    <property type="match status" value="1"/>
</dbReference>
<keyword evidence="2" id="KW-0472">Membrane</keyword>
<proteinExistence type="predicted"/>